<evidence type="ECO:0000313" key="1">
    <source>
        <dbReference type="EMBL" id="KAI3816398.1"/>
    </source>
</evidence>
<keyword evidence="2" id="KW-1185">Reference proteome</keyword>
<comment type="caution">
    <text evidence="1">The sequence shown here is derived from an EMBL/GenBank/DDBJ whole genome shotgun (WGS) entry which is preliminary data.</text>
</comment>
<evidence type="ECO:0000313" key="2">
    <source>
        <dbReference type="Proteomes" id="UP001056120"/>
    </source>
</evidence>
<proteinExistence type="predicted"/>
<sequence>MAMKIRSLFDGEEGTTTAVILLSRFEELQKVRFSKFHYFLHRYTSLIVISSSQSIDESNTLIFVSSYEALVTRYHDDDCRIPSLTV</sequence>
<name>A0ACB9J7E8_9ASTR</name>
<reference evidence="1 2" key="2">
    <citation type="journal article" date="2022" name="Mol. Ecol. Resour.">
        <title>The genomes of chicory, endive, great burdock and yacon provide insights into Asteraceae paleo-polyploidization history and plant inulin production.</title>
        <authorList>
            <person name="Fan W."/>
            <person name="Wang S."/>
            <person name="Wang H."/>
            <person name="Wang A."/>
            <person name="Jiang F."/>
            <person name="Liu H."/>
            <person name="Zhao H."/>
            <person name="Xu D."/>
            <person name="Zhang Y."/>
        </authorList>
    </citation>
    <scope>NUCLEOTIDE SEQUENCE [LARGE SCALE GENOMIC DNA]</scope>
    <source>
        <strain evidence="2">cv. Yunnan</strain>
        <tissue evidence="1">Leaves</tissue>
    </source>
</reference>
<accession>A0ACB9J7E8</accession>
<gene>
    <name evidence="1" type="ORF">L1987_16092</name>
</gene>
<reference evidence="2" key="1">
    <citation type="journal article" date="2022" name="Mol. Ecol. Resour.">
        <title>The genomes of chicory, endive, great burdock and yacon provide insights into Asteraceae palaeo-polyploidization history and plant inulin production.</title>
        <authorList>
            <person name="Fan W."/>
            <person name="Wang S."/>
            <person name="Wang H."/>
            <person name="Wang A."/>
            <person name="Jiang F."/>
            <person name="Liu H."/>
            <person name="Zhao H."/>
            <person name="Xu D."/>
            <person name="Zhang Y."/>
        </authorList>
    </citation>
    <scope>NUCLEOTIDE SEQUENCE [LARGE SCALE GENOMIC DNA]</scope>
    <source>
        <strain evidence="2">cv. Yunnan</strain>
    </source>
</reference>
<dbReference type="EMBL" id="CM042022">
    <property type="protein sequence ID" value="KAI3816398.1"/>
    <property type="molecule type" value="Genomic_DNA"/>
</dbReference>
<dbReference type="Proteomes" id="UP001056120">
    <property type="component" value="Linkage Group LG05"/>
</dbReference>
<organism evidence="1 2">
    <name type="scientific">Smallanthus sonchifolius</name>
    <dbReference type="NCBI Taxonomy" id="185202"/>
    <lineage>
        <taxon>Eukaryota</taxon>
        <taxon>Viridiplantae</taxon>
        <taxon>Streptophyta</taxon>
        <taxon>Embryophyta</taxon>
        <taxon>Tracheophyta</taxon>
        <taxon>Spermatophyta</taxon>
        <taxon>Magnoliopsida</taxon>
        <taxon>eudicotyledons</taxon>
        <taxon>Gunneridae</taxon>
        <taxon>Pentapetalae</taxon>
        <taxon>asterids</taxon>
        <taxon>campanulids</taxon>
        <taxon>Asterales</taxon>
        <taxon>Asteraceae</taxon>
        <taxon>Asteroideae</taxon>
        <taxon>Heliantheae alliance</taxon>
        <taxon>Millerieae</taxon>
        <taxon>Smallanthus</taxon>
    </lineage>
</organism>
<protein>
    <submittedName>
        <fullName evidence="1">Uncharacterized protein</fullName>
    </submittedName>
</protein>